<dbReference type="PANTHER" id="PTHR38035:SF1">
    <property type="entry name" value="ANCILLARY SECYEG TRANSLOCON SUBUNIT"/>
    <property type="match status" value="1"/>
</dbReference>
<keyword evidence="5 8" id="KW-1133">Transmembrane helix</keyword>
<evidence type="ECO:0000259" key="9">
    <source>
        <dbReference type="Pfam" id="PF09976"/>
    </source>
</evidence>
<dbReference type="PANTHER" id="PTHR38035">
    <property type="entry name" value="UPF0070 PROTEIN YFGM"/>
    <property type="match status" value="1"/>
</dbReference>
<proteinExistence type="predicted"/>
<keyword evidence="3" id="KW-1003">Cell membrane</keyword>
<evidence type="ECO:0000256" key="5">
    <source>
        <dbReference type="ARBA" id="ARBA00022989"/>
    </source>
</evidence>
<evidence type="ECO:0000256" key="7">
    <source>
        <dbReference type="ARBA" id="ARBA00023186"/>
    </source>
</evidence>
<dbReference type="GO" id="GO:0005886">
    <property type="term" value="C:plasma membrane"/>
    <property type="evidence" value="ECO:0007669"/>
    <property type="project" value="UniProtKB-SubCell"/>
</dbReference>
<evidence type="ECO:0000256" key="8">
    <source>
        <dbReference type="SAM" id="Phobius"/>
    </source>
</evidence>
<dbReference type="InterPro" id="IPR018704">
    <property type="entry name" value="SecYEG/CpoB_TPR"/>
</dbReference>
<dbReference type="InterPro" id="IPR026039">
    <property type="entry name" value="YfgM"/>
</dbReference>
<reference evidence="10" key="1">
    <citation type="submission" date="2020-11" db="EMBL/GenBank/DDBJ databases">
        <authorList>
            <person name="Kim M.K."/>
        </authorList>
    </citation>
    <scope>NUCLEOTIDE SEQUENCE</scope>
    <source>
        <strain evidence="10">BT350</strain>
    </source>
</reference>
<evidence type="ECO:0000256" key="2">
    <source>
        <dbReference type="ARBA" id="ARBA00004236"/>
    </source>
</evidence>
<keyword evidence="4 8" id="KW-0812">Transmembrane</keyword>
<name>A0A931BQ68_9HYPH</name>
<keyword evidence="7" id="KW-0143">Chaperone</keyword>
<dbReference type="GO" id="GO:0044877">
    <property type="term" value="F:protein-containing complex binding"/>
    <property type="evidence" value="ECO:0007669"/>
    <property type="project" value="InterPro"/>
</dbReference>
<accession>A0A931BQ68</accession>
<comment type="caution">
    <text evidence="10">The sequence shown here is derived from an EMBL/GenBank/DDBJ whole genome shotgun (WGS) entry which is preliminary data.</text>
</comment>
<organism evidence="10 11">
    <name type="scientific">Microvirga alba</name>
    <dbReference type="NCBI Taxonomy" id="2791025"/>
    <lineage>
        <taxon>Bacteria</taxon>
        <taxon>Pseudomonadati</taxon>
        <taxon>Pseudomonadota</taxon>
        <taxon>Alphaproteobacteria</taxon>
        <taxon>Hyphomicrobiales</taxon>
        <taxon>Methylobacteriaceae</taxon>
        <taxon>Microvirga</taxon>
    </lineage>
</organism>
<feature type="domain" description="Ancillary SecYEG translocon subunit/Cell division coordinator CpoB TPR" evidence="9">
    <location>
        <begin position="24"/>
        <end position="187"/>
    </location>
</feature>
<sequence length="223" mass="24735">MAPNDEFIREVDEEYRRDQMAQIWKRYNGVIIGVAILVVASVGGWRFWEHTQETRAQAAAVRYEEALKFSREDKSKESEAILEALAKEDSSGYALLTKFRLAAELGTQNPENGASAYDALASDAKLGSLWQDLARLRAAWLRLDSADPATIRPALERLAVPGNAWRHSARELLGLSGLKAGDMDYAGRWFDQIAADRDTPPSLKQRLTVYTALVAGGPVQVTQ</sequence>
<comment type="subcellular location">
    <subcellularLocation>
        <location evidence="2">Cell membrane</location>
    </subcellularLocation>
    <subcellularLocation>
        <location evidence="1">Membrane</location>
        <topology evidence="1">Single-pass membrane protein</topology>
    </subcellularLocation>
</comment>
<evidence type="ECO:0000256" key="1">
    <source>
        <dbReference type="ARBA" id="ARBA00004167"/>
    </source>
</evidence>
<evidence type="ECO:0000313" key="10">
    <source>
        <dbReference type="EMBL" id="MBF9234028.1"/>
    </source>
</evidence>
<evidence type="ECO:0000313" key="11">
    <source>
        <dbReference type="Proteomes" id="UP000599312"/>
    </source>
</evidence>
<evidence type="ECO:0000256" key="4">
    <source>
        <dbReference type="ARBA" id="ARBA00022692"/>
    </source>
</evidence>
<dbReference type="RefSeq" id="WP_196272030.1">
    <property type="nucleotide sequence ID" value="NZ_JADQDO010000005.1"/>
</dbReference>
<dbReference type="EMBL" id="JADQDO010000005">
    <property type="protein sequence ID" value="MBF9234028.1"/>
    <property type="molecule type" value="Genomic_DNA"/>
</dbReference>
<dbReference type="Proteomes" id="UP000599312">
    <property type="component" value="Unassembled WGS sequence"/>
</dbReference>
<dbReference type="AlphaFoldDB" id="A0A931BQ68"/>
<protein>
    <submittedName>
        <fullName evidence="10">Tetratricopeptide repeat protein</fullName>
    </submittedName>
</protein>
<evidence type="ECO:0000256" key="6">
    <source>
        <dbReference type="ARBA" id="ARBA00023136"/>
    </source>
</evidence>
<keyword evidence="6 8" id="KW-0472">Membrane</keyword>
<gene>
    <name evidence="10" type="ORF">I2H38_11620</name>
</gene>
<keyword evidence="11" id="KW-1185">Reference proteome</keyword>
<feature type="transmembrane region" description="Helical" evidence="8">
    <location>
        <begin position="27"/>
        <end position="48"/>
    </location>
</feature>
<evidence type="ECO:0000256" key="3">
    <source>
        <dbReference type="ARBA" id="ARBA00022475"/>
    </source>
</evidence>
<dbReference type="Pfam" id="PF09976">
    <property type="entry name" value="TPR_21"/>
    <property type="match status" value="1"/>
</dbReference>